<evidence type="ECO:0000256" key="3">
    <source>
        <dbReference type="ARBA" id="ARBA00022475"/>
    </source>
</evidence>
<dbReference type="EMBL" id="CP091430">
    <property type="protein sequence ID" value="UVI28670.1"/>
    <property type="molecule type" value="Genomic_DNA"/>
</dbReference>
<keyword evidence="5 7" id="KW-1133">Transmembrane helix</keyword>
<feature type="transmembrane region" description="Helical" evidence="7">
    <location>
        <begin position="7"/>
        <end position="26"/>
    </location>
</feature>
<keyword evidence="4 7" id="KW-0812">Transmembrane</keyword>
<comment type="subcellular location">
    <subcellularLocation>
        <location evidence="1">Cell membrane</location>
        <topology evidence="1">Multi-pass membrane protein</topology>
    </subcellularLocation>
</comment>
<evidence type="ECO:0000256" key="5">
    <source>
        <dbReference type="ARBA" id="ARBA00022989"/>
    </source>
</evidence>
<keyword evidence="9" id="KW-1185">Reference proteome</keyword>
<keyword evidence="3" id="KW-1003">Cell membrane</keyword>
<feature type="transmembrane region" description="Helical" evidence="7">
    <location>
        <begin position="72"/>
        <end position="94"/>
    </location>
</feature>
<evidence type="ECO:0000256" key="4">
    <source>
        <dbReference type="ARBA" id="ARBA00022692"/>
    </source>
</evidence>
<keyword evidence="6 7" id="KW-0472">Membrane</keyword>
<organism evidence="8 9">
    <name type="scientific">Paenibacillus spongiae</name>
    <dbReference type="NCBI Taxonomy" id="2909671"/>
    <lineage>
        <taxon>Bacteria</taxon>
        <taxon>Bacillati</taxon>
        <taxon>Bacillota</taxon>
        <taxon>Bacilli</taxon>
        <taxon>Bacillales</taxon>
        <taxon>Paenibacillaceae</taxon>
        <taxon>Paenibacillus</taxon>
    </lineage>
</organism>
<reference evidence="8" key="1">
    <citation type="submission" date="2022-01" db="EMBL/GenBank/DDBJ databases">
        <title>Paenibacillus spongiae sp. nov., isolated from marine sponge.</title>
        <authorList>
            <person name="Li Z."/>
            <person name="Zhang M."/>
        </authorList>
    </citation>
    <scope>NUCLEOTIDE SEQUENCE</scope>
    <source>
        <strain evidence="8">PHS-Z3</strain>
    </source>
</reference>
<feature type="transmembrane region" description="Helical" evidence="7">
    <location>
        <begin position="46"/>
        <end position="65"/>
    </location>
</feature>
<comment type="similarity">
    <text evidence="2">Belongs to the DoxX family.</text>
</comment>
<dbReference type="InterPro" id="IPR051907">
    <property type="entry name" value="DoxX-like_oxidoreductase"/>
</dbReference>
<dbReference type="Pfam" id="PF07681">
    <property type="entry name" value="DoxX"/>
    <property type="match status" value="1"/>
</dbReference>
<gene>
    <name evidence="8" type="ORF">L1F29_24975</name>
</gene>
<evidence type="ECO:0000256" key="1">
    <source>
        <dbReference type="ARBA" id="ARBA00004651"/>
    </source>
</evidence>
<dbReference type="RefSeq" id="WP_258384758.1">
    <property type="nucleotide sequence ID" value="NZ_CP091430.1"/>
</dbReference>
<dbReference type="Proteomes" id="UP001057877">
    <property type="component" value="Chromosome"/>
</dbReference>
<proteinExistence type="inferred from homology"/>
<accession>A0ABY5S4Z4</accession>
<evidence type="ECO:0000313" key="9">
    <source>
        <dbReference type="Proteomes" id="UP001057877"/>
    </source>
</evidence>
<dbReference type="PANTHER" id="PTHR33452:SF1">
    <property type="entry name" value="INNER MEMBRANE PROTEIN YPHA-RELATED"/>
    <property type="match status" value="1"/>
</dbReference>
<dbReference type="InterPro" id="IPR032808">
    <property type="entry name" value="DoxX"/>
</dbReference>
<evidence type="ECO:0000256" key="7">
    <source>
        <dbReference type="SAM" id="Phobius"/>
    </source>
</evidence>
<evidence type="ECO:0000313" key="8">
    <source>
        <dbReference type="EMBL" id="UVI28670.1"/>
    </source>
</evidence>
<sequence>MTKQMEAGLLIVRLVLGITFFVHGLTKFQDGIGNIAGWFDSIGIPGFAAYIVAVIELVGGAAMIVGFGTRIVAALFVLVMAGAMIKVKFAAGFLGNPQMAGYELDLALMAMSVLFALSGGQKYSLDHLLFRSKA</sequence>
<evidence type="ECO:0000256" key="6">
    <source>
        <dbReference type="ARBA" id="ARBA00023136"/>
    </source>
</evidence>
<protein>
    <submittedName>
        <fullName evidence="8">DoxX family protein</fullName>
    </submittedName>
</protein>
<evidence type="ECO:0000256" key="2">
    <source>
        <dbReference type="ARBA" id="ARBA00006679"/>
    </source>
</evidence>
<name>A0ABY5S4Z4_9BACL</name>
<dbReference type="PANTHER" id="PTHR33452">
    <property type="entry name" value="OXIDOREDUCTASE CATD-RELATED"/>
    <property type="match status" value="1"/>
</dbReference>